<gene>
    <name evidence="1" type="ORF">CR513_34364</name>
</gene>
<name>A0A371G1Z0_MUCPR</name>
<accession>A0A371G1Z0</accession>
<dbReference type="Proteomes" id="UP000257109">
    <property type="component" value="Unassembled WGS sequence"/>
</dbReference>
<reference evidence="1" key="1">
    <citation type="submission" date="2018-05" db="EMBL/GenBank/DDBJ databases">
        <title>Draft genome of Mucuna pruriens seed.</title>
        <authorList>
            <person name="Nnadi N.E."/>
            <person name="Vos R."/>
            <person name="Hasami M.H."/>
            <person name="Devisetty U.K."/>
            <person name="Aguiy J.C."/>
        </authorList>
    </citation>
    <scope>NUCLEOTIDE SEQUENCE [LARGE SCALE GENOMIC DNA]</scope>
    <source>
        <strain evidence="1">JCA_2017</strain>
    </source>
</reference>
<proteinExistence type="predicted"/>
<dbReference type="AlphaFoldDB" id="A0A371G1Z0"/>
<feature type="non-terminal residue" evidence="1">
    <location>
        <position position="1"/>
    </location>
</feature>
<protein>
    <submittedName>
        <fullName evidence="1">Uncharacterized protein</fullName>
    </submittedName>
</protein>
<evidence type="ECO:0000313" key="1">
    <source>
        <dbReference type="EMBL" id="RDX84569.1"/>
    </source>
</evidence>
<dbReference type="EMBL" id="QJKJ01007008">
    <property type="protein sequence ID" value="RDX84569.1"/>
    <property type="molecule type" value="Genomic_DNA"/>
</dbReference>
<organism evidence="1 2">
    <name type="scientific">Mucuna pruriens</name>
    <name type="common">Velvet bean</name>
    <name type="synonym">Dolichos pruriens</name>
    <dbReference type="NCBI Taxonomy" id="157652"/>
    <lineage>
        <taxon>Eukaryota</taxon>
        <taxon>Viridiplantae</taxon>
        <taxon>Streptophyta</taxon>
        <taxon>Embryophyta</taxon>
        <taxon>Tracheophyta</taxon>
        <taxon>Spermatophyta</taxon>
        <taxon>Magnoliopsida</taxon>
        <taxon>eudicotyledons</taxon>
        <taxon>Gunneridae</taxon>
        <taxon>Pentapetalae</taxon>
        <taxon>rosids</taxon>
        <taxon>fabids</taxon>
        <taxon>Fabales</taxon>
        <taxon>Fabaceae</taxon>
        <taxon>Papilionoideae</taxon>
        <taxon>50 kb inversion clade</taxon>
        <taxon>NPAAA clade</taxon>
        <taxon>indigoferoid/millettioid clade</taxon>
        <taxon>Phaseoleae</taxon>
        <taxon>Mucuna</taxon>
    </lineage>
</organism>
<evidence type="ECO:0000313" key="2">
    <source>
        <dbReference type="Proteomes" id="UP000257109"/>
    </source>
</evidence>
<comment type="caution">
    <text evidence="1">The sequence shown here is derived from an EMBL/GenBank/DDBJ whole genome shotgun (WGS) entry which is preliminary data.</text>
</comment>
<sequence>MRKTRGIGPQSPKRMIIPNNYEINEMQFDSTPRHCQLPARLENYVMGHDNDSSNEETINFALFVDCEIVIFE</sequence>
<keyword evidence="2" id="KW-1185">Reference proteome</keyword>